<sequence>MSPHSPFKIPSDLTLVAFLDGELSAADAARIEALREREPVIAERLAFLEQGCAGLPEGFAPLLDAAPTAHLQAMLGALPAPEAVRPPSSQWSRRRLLAGAAGCLVAGVLGDRVWRGWQASRWVDDGNWRGSVAQYMALYTAQTLDGLEEGSPRQTAQLARVGEQLGVALTPERIGIEGASLRRAQVLRYDNDLIAQLVYLDDRQQPLALCFVKSSQPASPPAQEVRHGLNVVHWSDGRHAWMLAGRSPMTELQVRQQQLALS</sequence>
<dbReference type="AlphaFoldDB" id="A0A0K8M011"/>
<evidence type="ECO:0000313" key="4">
    <source>
        <dbReference type="Proteomes" id="UP000230024"/>
    </source>
</evidence>
<reference evidence="1 4" key="1">
    <citation type="submission" date="2017-11" db="EMBL/GenBank/DDBJ databases">
        <title>Complete DNA Sequence of Pseudomonas syringae pv. actinidiae, biovar 5 (Psa5).</title>
        <authorList>
            <person name="Butler M."/>
            <person name="Taiaroa G."/>
            <person name="Sumpter N."/>
            <person name="Poulter R."/>
        </authorList>
    </citation>
    <scope>NUCLEOTIDE SEQUENCE [LARGE SCALE GENOMIC DNA]</scope>
    <source>
        <strain evidence="1 4">MAFF212063</strain>
    </source>
</reference>
<dbReference type="EMBL" id="CP024712">
    <property type="protein sequence ID" value="ATV18210.1"/>
    <property type="molecule type" value="Genomic_DNA"/>
</dbReference>
<reference evidence="3 6" key="3">
    <citation type="submission" date="2018-04" db="EMBL/GenBank/DDBJ databases">
        <title>Draft genome sequence of Pseudomonas syringae pv. actinidiae biovar 3 strains isolated from kiwifruit in Kagawa prefecture.</title>
        <authorList>
            <person name="Tabuchi M."/>
            <person name="Saito M."/>
            <person name="Fujiwara S."/>
            <person name="Sasa N."/>
            <person name="Akimitsu K."/>
            <person name="Gomi K."/>
            <person name="Konishi-Sugita S."/>
            <person name="Hamano K."/>
            <person name="Kataoka I."/>
        </authorList>
    </citation>
    <scope>NUCLEOTIDE SEQUENCE [LARGE SCALE GENOMIC DNA]</scope>
    <source>
        <strain evidence="3 6">MAFF212211</strain>
    </source>
</reference>
<reference evidence="2 5" key="2">
    <citation type="submission" date="2018-04" db="EMBL/GenBank/DDBJ databases">
        <title>Draft genome sequence of Pseudomonas syringae pv. actinidiae biovar 1 strains isolated from kiwifruit in Kagawa prefecture.</title>
        <authorList>
            <person name="Tabuchi M."/>
            <person name="Saito M."/>
            <person name="Fujiwara S."/>
            <person name="Sasa N."/>
            <person name="Akimitsu K."/>
            <person name="Gomi K."/>
            <person name="Konishi-Sugita S."/>
            <person name="Hamano K."/>
            <person name="Kataoka I."/>
        </authorList>
    </citation>
    <scope>NUCLEOTIDE SEQUENCE [LARGE SCALE GENOMIC DNA]</scope>
    <source>
        <strain evidence="2 5">MAFF212206</strain>
    </source>
</reference>
<keyword evidence="2" id="KW-0812">Transmembrane</keyword>
<evidence type="ECO:0000313" key="2">
    <source>
        <dbReference type="EMBL" id="GBH10763.1"/>
    </source>
</evidence>
<protein>
    <submittedName>
        <fullName evidence="2">Transmembrane transcriptional regulator</fullName>
    </submittedName>
</protein>
<organism evidence="2 5">
    <name type="scientific">Pseudomonas syringae pv. actinidiae</name>
    <dbReference type="NCBI Taxonomy" id="103796"/>
    <lineage>
        <taxon>Bacteria</taxon>
        <taxon>Pseudomonadati</taxon>
        <taxon>Pseudomonadota</taxon>
        <taxon>Gammaproteobacteria</taxon>
        <taxon>Pseudomonadales</taxon>
        <taxon>Pseudomonadaceae</taxon>
        <taxon>Pseudomonas</taxon>
        <taxon>Pseudomonas syringae</taxon>
    </lineage>
</organism>
<keyword evidence="2" id="KW-0472">Membrane</keyword>
<evidence type="ECO:0000313" key="5">
    <source>
        <dbReference type="Proteomes" id="UP000247480"/>
    </source>
</evidence>
<dbReference type="Proteomes" id="UP000247480">
    <property type="component" value="Unassembled WGS sequence"/>
</dbReference>
<evidence type="ECO:0000313" key="3">
    <source>
        <dbReference type="EMBL" id="GBH17537.1"/>
    </source>
</evidence>
<dbReference type="RefSeq" id="WP_003382183.1">
    <property type="nucleotide sequence ID" value="NZ_AP019411.1"/>
</dbReference>
<proteinExistence type="predicted"/>
<dbReference type="EMBL" id="BGKA01000113">
    <property type="protein sequence ID" value="GBH17537.1"/>
    <property type="molecule type" value="Genomic_DNA"/>
</dbReference>
<evidence type="ECO:0000313" key="6">
    <source>
        <dbReference type="Proteomes" id="UP000248291"/>
    </source>
</evidence>
<dbReference type="Proteomes" id="UP000248291">
    <property type="component" value="Unassembled WGS sequence"/>
</dbReference>
<evidence type="ECO:0000313" key="1">
    <source>
        <dbReference type="EMBL" id="ATV18210.1"/>
    </source>
</evidence>
<name>A0A0K8M011_PSESF</name>
<gene>
    <name evidence="1" type="ORF">CT122_16215</name>
    <name evidence="2" type="ORF">KPSA1_04186</name>
    <name evidence="3" type="ORF">KPSA3_03507</name>
</gene>
<dbReference type="Proteomes" id="UP000230024">
    <property type="component" value="Chromosome"/>
</dbReference>
<dbReference type="EMBL" id="BGJZ01000198">
    <property type="protein sequence ID" value="GBH10763.1"/>
    <property type="molecule type" value="Genomic_DNA"/>
</dbReference>
<accession>A0A0K8M011</accession>